<gene>
    <name evidence="2" type="ORF">ACK2TP_02545</name>
</gene>
<dbReference type="InterPro" id="IPR036514">
    <property type="entry name" value="SGNH_hydro_sf"/>
</dbReference>
<dbReference type="SUPFAM" id="SSF52266">
    <property type="entry name" value="SGNH hydrolase"/>
    <property type="match status" value="1"/>
</dbReference>
<sequence>MQSTTTTQPVAMPAAVPSIWVGAWANAMTNAVGNAVNTGGSDRTFRFLVYPTIGGTQERVRFSNFYGTTPVTIGAARLSLGAQGSRQIDTTQDQPLTFSGATSVVVPAGQVVVSDPVKITFSYGQTLAVSMYLKGTYGLVSRHDGIFPQNYMSADGAGDLTADSSGNGLTSTHAEWLLLNGVDVYGPYQGTFILFGSSTTDGWRSNYSSTAVYPTPNAPVDGQFTDRLSDWLARRLNAAGYHIGVVNLGVPGDTVTDDITNTQNSVQNANQRVGHDALTIPNPLAMVTYFGSIDIRSPDCKSAPAIEEATTRLVSAAHAASLPVILATIPPSAFCTNPAQANFGPIPTAADPYAGGVAPGSTPNGGEVQRIALNQWIRSTGATLAGVVAIADFSAALEDPARPSFLQSQYNSGDNFHPNGNGYHAEADAIPLSVLPAPR</sequence>
<evidence type="ECO:0000259" key="1">
    <source>
        <dbReference type="Pfam" id="PF13472"/>
    </source>
</evidence>
<evidence type="ECO:0000313" key="3">
    <source>
        <dbReference type="Proteomes" id="UP001634747"/>
    </source>
</evidence>
<dbReference type="InterPro" id="IPR053140">
    <property type="entry name" value="GDSL_Rv0518-like"/>
</dbReference>
<dbReference type="Gene3D" id="3.40.50.1110">
    <property type="entry name" value="SGNH hydrolase"/>
    <property type="match status" value="1"/>
</dbReference>
<dbReference type="Proteomes" id="UP001634747">
    <property type="component" value="Unassembled WGS sequence"/>
</dbReference>
<feature type="domain" description="SGNH hydrolase-type esterase" evidence="1">
    <location>
        <begin position="194"/>
        <end position="424"/>
    </location>
</feature>
<protein>
    <submittedName>
        <fullName evidence="2">GDSL-type esterase/lipase family protein</fullName>
    </submittedName>
</protein>
<keyword evidence="3" id="KW-1185">Reference proteome</keyword>
<organism evidence="2 3">
    <name type="scientific">Terriglobus aquaticus</name>
    <dbReference type="NCBI Taxonomy" id="940139"/>
    <lineage>
        <taxon>Bacteria</taxon>
        <taxon>Pseudomonadati</taxon>
        <taxon>Acidobacteriota</taxon>
        <taxon>Terriglobia</taxon>
        <taxon>Terriglobales</taxon>
        <taxon>Acidobacteriaceae</taxon>
        <taxon>Terriglobus</taxon>
    </lineage>
</organism>
<name>A0ABW9KJ53_9BACT</name>
<dbReference type="Pfam" id="PF13472">
    <property type="entry name" value="Lipase_GDSL_2"/>
    <property type="match status" value="1"/>
</dbReference>
<dbReference type="PANTHER" id="PTHR43784">
    <property type="entry name" value="GDSL-LIKE LIPASE/ACYLHYDROLASE, PUTATIVE (AFU_ORTHOLOGUE AFUA_2G00820)-RELATED"/>
    <property type="match status" value="1"/>
</dbReference>
<dbReference type="InterPro" id="IPR013830">
    <property type="entry name" value="SGNH_hydro"/>
</dbReference>
<dbReference type="PANTHER" id="PTHR43784:SF2">
    <property type="entry name" value="GDSL-LIKE LIPASE_ACYLHYDROLASE, PUTATIVE (AFU_ORTHOLOGUE AFUA_2G00820)-RELATED"/>
    <property type="match status" value="1"/>
</dbReference>
<proteinExistence type="predicted"/>
<reference evidence="2 3" key="1">
    <citation type="submission" date="2024-12" db="EMBL/GenBank/DDBJ databases">
        <authorList>
            <person name="Lee Y."/>
        </authorList>
    </citation>
    <scope>NUCLEOTIDE SEQUENCE [LARGE SCALE GENOMIC DNA]</scope>
    <source>
        <strain evidence="2 3">03SUJ4</strain>
    </source>
</reference>
<dbReference type="RefSeq" id="WP_263413806.1">
    <property type="nucleotide sequence ID" value="NZ_BAABBH010000001.1"/>
</dbReference>
<dbReference type="EMBL" id="JBJYXY010000001">
    <property type="protein sequence ID" value="MFN2974634.1"/>
    <property type="molecule type" value="Genomic_DNA"/>
</dbReference>
<accession>A0ABW9KJ53</accession>
<evidence type="ECO:0000313" key="2">
    <source>
        <dbReference type="EMBL" id="MFN2974634.1"/>
    </source>
</evidence>
<comment type="caution">
    <text evidence="2">The sequence shown here is derived from an EMBL/GenBank/DDBJ whole genome shotgun (WGS) entry which is preliminary data.</text>
</comment>